<name>Q8CKC7_YERPE</name>
<accession>Q8CKC7</accession>
<evidence type="ECO:0000313" key="3">
    <source>
        <dbReference type="Proteomes" id="UP000002490"/>
    </source>
</evidence>
<evidence type="ECO:0000313" key="2">
    <source>
        <dbReference type="EMBL" id="AAM87266.1"/>
    </source>
</evidence>
<dbReference type="AlphaFoldDB" id="Q8CKC7"/>
<keyword evidence="1" id="KW-0812">Transmembrane</keyword>
<keyword evidence="1" id="KW-0472">Membrane</keyword>
<gene>
    <name evidence="2" type="ordered locus">y3717</name>
</gene>
<reference evidence="2 3" key="1">
    <citation type="journal article" date="2002" name="J. Bacteriol.">
        <title>Genome sequence of Yersinia pestis KIM.</title>
        <authorList>
            <person name="Deng W."/>
            <person name="Burland V."/>
            <person name="Plunkett G.III."/>
            <person name="Boutin A."/>
            <person name="Mayhew G.F."/>
            <person name="Liss P."/>
            <person name="Perna N.T."/>
            <person name="Rose D.J."/>
            <person name="Mau B."/>
            <person name="Zhou S."/>
            <person name="Schwartz D.C."/>
            <person name="Fetherston J.D."/>
            <person name="Lindler L.E."/>
            <person name="Brubaker R.R."/>
            <person name="Plana G.V."/>
            <person name="Straley S.C."/>
            <person name="McDonough K.A."/>
            <person name="Nilles M.L."/>
            <person name="Matson J.S."/>
            <person name="Blattner F.R."/>
            <person name="Perry R.D."/>
        </authorList>
    </citation>
    <scope>NUCLEOTIDE SEQUENCE [LARGE SCALE GENOMIC DNA]</scope>
    <source>
        <strain evidence="3">KIM10+ / Biovar Mediaevalis</strain>
    </source>
</reference>
<protein>
    <submittedName>
        <fullName evidence="2">Uncharacterized protein</fullName>
    </submittedName>
</protein>
<feature type="transmembrane region" description="Helical" evidence="1">
    <location>
        <begin position="6"/>
        <end position="25"/>
    </location>
</feature>
<dbReference type="Proteomes" id="UP000002490">
    <property type="component" value="Chromosome"/>
</dbReference>
<dbReference type="KEGG" id="ypk:y3717"/>
<dbReference type="EMBL" id="AE009952">
    <property type="protein sequence ID" value="AAM87266.1"/>
    <property type="molecule type" value="Genomic_DNA"/>
</dbReference>
<dbReference type="HOGENOM" id="CLU_3086437_0_0_6"/>
<keyword evidence="1" id="KW-1133">Transmembrane helix</keyword>
<proteinExistence type="predicted"/>
<organism evidence="2 3">
    <name type="scientific">Yersinia pestis</name>
    <dbReference type="NCBI Taxonomy" id="632"/>
    <lineage>
        <taxon>Bacteria</taxon>
        <taxon>Pseudomonadati</taxon>
        <taxon>Pseudomonadota</taxon>
        <taxon>Gammaproteobacteria</taxon>
        <taxon>Enterobacterales</taxon>
        <taxon>Yersiniaceae</taxon>
        <taxon>Yersinia</taxon>
    </lineage>
</organism>
<sequence>MIKVNWWCWGVMALIIPLPCWLLAYGQIVVRFGPMSTGSILVTRVPFQMPDY</sequence>
<evidence type="ECO:0000256" key="1">
    <source>
        <dbReference type="SAM" id="Phobius"/>
    </source>
</evidence>